<reference evidence="2 3" key="1">
    <citation type="submission" date="2020-08" db="EMBL/GenBank/DDBJ databases">
        <title>The Agave Microbiome: Exploring the role of microbial communities in plant adaptations to desert environments.</title>
        <authorList>
            <person name="Partida-Martinez L.P."/>
        </authorList>
    </citation>
    <scope>NUCLEOTIDE SEQUENCE [LARGE SCALE GENOMIC DNA]</scope>
    <source>
        <strain evidence="2 3">AS2.3</strain>
    </source>
</reference>
<comment type="caution">
    <text evidence="2">The sequence shown here is derived from an EMBL/GenBank/DDBJ whole genome shotgun (WGS) entry which is preliminary data.</text>
</comment>
<evidence type="ECO:0008006" key="4">
    <source>
        <dbReference type="Google" id="ProtNLM"/>
    </source>
</evidence>
<organism evidence="2 3">
    <name type="scientific">Sphingomonas melonis</name>
    <dbReference type="NCBI Taxonomy" id="152682"/>
    <lineage>
        <taxon>Bacteria</taxon>
        <taxon>Pseudomonadati</taxon>
        <taxon>Pseudomonadota</taxon>
        <taxon>Alphaproteobacteria</taxon>
        <taxon>Sphingomonadales</taxon>
        <taxon>Sphingomonadaceae</taxon>
        <taxon>Sphingomonas</taxon>
    </lineage>
</organism>
<dbReference type="AlphaFoldDB" id="A0A7Y9FNT9"/>
<name>A0A7Y9FNT9_9SPHN</name>
<sequence>MTVLRTALMLGGAAICLTAAAPASAQFFLRSHDFRGEAVKGHEDGLGQPLPGATEAELRAAMAWSVRAALNVAALQCQFEPTLLTVPNYNAVLKDHEAELKNSFDTLTKYFMRVNKAPKLGQAALDQFGTRTYSGYATVAAQFGFCQTASGIGRDATFVPRGGFGTFAMDRVRELRNSLTPYGEQHFQRYLGRDYASQPRLDAICWNKKGEWVTKKCGAFTWPPARPTGTASVPAAATAAVAPTVTATETAQR</sequence>
<keyword evidence="1" id="KW-0732">Signal</keyword>
<dbReference type="Proteomes" id="UP000517753">
    <property type="component" value="Unassembled WGS sequence"/>
</dbReference>
<feature type="chain" id="PRO_5031483056" description="Lipoprotein" evidence="1">
    <location>
        <begin position="26"/>
        <end position="253"/>
    </location>
</feature>
<evidence type="ECO:0000313" key="2">
    <source>
        <dbReference type="EMBL" id="NYD90701.1"/>
    </source>
</evidence>
<protein>
    <recommendedName>
        <fullName evidence="4">Lipoprotein</fullName>
    </recommendedName>
</protein>
<evidence type="ECO:0000313" key="3">
    <source>
        <dbReference type="Proteomes" id="UP000517753"/>
    </source>
</evidence>
<evidence type="ECO:0000256" key="1">
    <source>
        <dbReference type="SAM" id="SignalP"/>
    </source>
</evidence>
<feature type="signal peptide" evidence="1">
    <location>
        <begin position="1"/>
        <end position="25"/>
    </location>
</feature>
<keyword evidence="3" id="KW-1185">Reference proteome</keyword>
<proteinExistence type="predicted"/>
<gene>
    <name evidence="2" type="ORF">HD841_002498</name>
</gene>
<dbReference type="RefSeq" id="WP_179509146.1">
    <property type="nucleotide sequence ID" value="NZ_JACCBY010000003.1"/>
</dbReference>
<accession>A0A7Y9FNT9</accession>
<dbReference type="EMBL" id="JACCBY010000003">
    <property type="protein sequence ID" value="NYD90701.1"/>
    <property type="molecule type" value="Genomic_DNA"/>
</dbReference>